<accession>D6TV23</accession>
<name>D6TV23_KTERA</name>
<comment type="caution">
    <text evidence="1">The sequence shown here is derived from an EMBL/GenBank/DDBJ whole genome shotgun (WGS) entry which is preliminary data.</text>
</comment>
<proteinExistence type="predicted"/>
<keyword evidence="2" id="KW-1185">Reference proteome</keyword>
<evidence type="ECO:0000313" key="1">
    <source>
        <dbReference type="EMBL" id="EFH84123.1"/>
    </source>
</evidence>
<dbReference type="EMBL" id="ADVG01000003">
    <property type="protein sequence ID" value="EFH84123.1"/>
    <property type="molecule type" value="Genomic_DNA"/>
</dbReference>
<dbReference type="InParanoid" id="D6TV23"/>
<gene>
    <name evidence="1" type="ORF">Krac_5143</name>
</gene>
<protein>
    <submittedName>
        <fullName evidence="1">Uncharacterized protein</fullName>
    </submittedName>
</protein>
<evidence type="ECO:0000313" key="2">
    <source>
        <dbReference type="Proteomes" id="UP000004508"/>
    </source>
</evidence>
<dbReference type="AlphaFoldDB" id="D6TV23"/>
<dbReference type="Proteomes" id="UP000004508">
    <property type="component" value="Unassembled WGS sequence"/>
</dbReference>
<organism evidence="1 2">
    <name type="scientific">Ktedonobacter racemifer DSM 44963</name>
    <dbReference type="NCBI Taxonomy" id="485913"/>
    <lineage>
        <taxon>Bacteria</taxon>
        <taxon>Bacillati</taxon>
        <taxon>Chloroflexota</taxon>
        <taxon>Ktedonobacteria</taxon>
        <taxon>Ktedonobacterales</taxon>
        <taxon>Ktedonobacteraceae</taxon>
        <taxon>Ktedonobacter</taxon>
    </lineage>
</organism>
<reference evidence="1 2" key="1">
    <citation type="journal article" date="2011" name="Stand. Genomic Sci.">
        <title>Non-contiguous finished genome sequence and contextual data of the filamentous soil bacterium Ktedonobacter racemifer type strain (SOSP1-21).</title>
        <authorList>
            <person name="Chang Y.J."/>
            <person name="Land M."/>
            <person name="Hauser L."/>
            <person name="Chertkov O."/>
            <person name="Del Rio T.G."/>
            <person name="Nolan M."/>
            <person name="Copeland A."/>
            <person name="Tice H."/>
            <person name="Cheng J.F."/>
            <person name="Lucas S."/>
            <person name="Han C."/>
            <person name="Goodwin L."/>
            <person name="Pitluck S."/>
            <person name="Ivanova N."/>
            <person name="Ovchinikova G."/>
            <person name="Pati A."/>
            <person name="Chen A."/>
            <person name="Palaniappan K."/>
            <person name="Mavromatis K."/>
            <person name="Liolios K."/>
            <person name="Brettin T."/>
            <person name="Fiebig A."/>
            <person name="Rohde M."/>
            <person name="Abt B."/>
            <person name="Goker M."/>
            <person name="Detter J.C."/>
            <person name="Woyke T."/>
            <person name="Bristow J."/>
            <person name="Eisen J.A."/>
            <person name="Markowitz V."/>
            <person name="Hugenholtz P."/>
            <person name="Kyrpides N.C."/>
            <person name="Klenk H.P."/>
            <person name="Lapidus A."/>
        </authorList>
    </citation>
    <scope>NUCLEOTIDE SEQUENCE [LARGE SCALE GENOMIC DNA]</scope>
    <source>
        <strain evidence="2">DSM 44963</strain>
    </source>
</reference>
<sequence>MCGDGVAEPRRHHTSLPCIESQTLSIQGAEPKNIGQKPVAADLTTMLQLK</sequence>